<sequence length="65" mass="7628">MFKYKYNLCPSFQGFLAYPVFHILSNIDIFLRQHFNIIEYTACSARVFQQPTIKSSYSPTDVAQK</sequence>
<dbReference type="RefSeq" id="XP_067526738.1">
    <property type="nucleotide sequence ID" value="XM_067670637.1"/>
</dbReference>
<gene>
    <name evidence="1" type="ORF">RO3G_16053</name>
</gene>
<dbReference type="GeneID" id="93623018"/>
<accession>I1CSB2</accession>
<proteinExistence type="predicted"/>
<dbReference type="AlphaFoldDB" id="I1CSB2"/>
<name>I1CSB2_RHIO9</name>
<dbReference type="EMBL" id="CH476749">
    <property type="protein sequence ID" value="EIE91342.1"/>
    <property type="molecule type" value="Genomic_DNA"/>
</dbReference>
<keyword evidence="2" id="KW-1185">Reference proteome</keyword>
<reference evidence="1 2" key="1">
    <citation type="journal article" date="2009" name="PLoS Genet.">
        <title>Genomic analysis of the basal lineage fungus Rhizopus oryzae reveals a whole-genome duplication.</title>
        <authorList>
            <person name="Ma L.-J."/>
            <person name="Ibrahim A.S."/>
            <person name="Skory C."/>
            <person name="Grabherr M.G."/>
            <person name="Burger G."/>
            <person name="Butler M."/>
            <person name="Elias M."/>
            <person name="Idnurm A."/>
            <person name="Lang B.F."/>
            <person name="Sone T."/>
            <person name="Abe A."/>
            <person name="Calvo S.E."/>
            <person name="Corrochano L.M."/>
            <person name="Engels R."/>
            <person name="Fu J."/>
            <person name="Hansberg W."/>
            <person name="Kim J.-M."/>
            <person name="Kodira C.D."/>
            <person name="Koehrsen M.J."/>
            <person name="Liu B."/>
            <person name="Miranda-Saavedra D."/>
            <person name="O'Leary S."/>
            <person name="Ortiz-Castellanos L."/>
            <person name="Poulter R."/>
            <person name="Rodriguez-Romero J."/>
            <person name="Ruiz-Herrera J."/>
            <person name="Shen Y.-Q."/>
            <person name="Zeng Q."/>
            <person name="Galagan J."/>
            <person name="Birren B.W."/>
            <person name="Cuomo C.A."/>
            <person name="Wickes B.L."/>
        </authorList>
    </citation>
    <scope>NUCLEOTIDE SEQUENCE [LARGE SCALE GENOMIC DNA]</scope>
    <source>
        <strain evidence="2">RA 99-880 / ATCC MYA-4621 / FGSC 9543 / NRRL 43880</strain>
    </source>
</reference>
<organism evidence="1 2">
    <name type="scientific">Rhizopus delemar (strain RA 99-880 / ATCC MYA-4621 / FGSC 9543 / NRRL 43880)</name>
    <name type="common">Mucormycosis agent</name>
    <name type="synonym">Rhizopus arrhizus var. delemar</name>
    <dbReference type="NCBI Taxonomy" id="246409"/>
    <lineage>
        <taxon>Eukaryota</taxon>
        <taxon>Fungi</taxon>
        <taxon>Fungi incertae sedis</taxon>
        <taxon>Mucoromycota</taxon>
        <taxon>Mucoromycotina</taxon>
        <taxon>Mucoromycetes</taxon>
        <taxon>Mucorales</taxon>
        <taxon>Mucorineae</taxon>
        <taxon>Rhizopodaceae</taxon>
        <taxon>Rhizopus</taxon>
    </lineage>
</organism>
<evidence type="ECO:0000313" key="1">
    <source>
        <dbReference type="EMBL" id="EIE91342.1"/>
    </source>
</evidence>
<protein>
    <submittedName>
        <fullName evidence="1">Uncharacterized protein</fullName>
    </submittedName>
</protein>
<dbReference type="Proteomes" id="UP000009138">
    <property type="component" value="Unassembled WGS sequence"/>
</dbReference>
<dbReference type="InParanoid" id="I1CSB2"/>
<dbReference type="VEuPathDB" id="FungiDB:RO3G_16053"/>
<evidence type="ECO:0000313" key="2">
    <source>
        <dbReference type="Proteomes" id="UP000009138"/>
    </source>
</evidence>